<protein>
    <submittedName>
        <fullName evidence="1">Uncharacterized protein</fullName>
    </submittedName>
</protein>
<name>A0ABD2BZM9_VESMC</name>
<sequence>MKSQSHVTSNYLNIFRVSCAYLEALEIYISTIVHTVVHKVGCANISLKEIIPLRCEVIISFKCIADEYRCNKNLLCIKQTLTSDLQILVRRGYVIFLNDFVYFAVQLNIITNNIILHTTLMIPYNKFCSKSICINGPEYKPIND</sequence>
<reference evidence="1 2" key="1">
    <citation type="journal article" date="2024" name="Ann. Entomol. Soc. Am.">
        <title>Genomic analyses of the southern and eastern yellowjacket wasps (Hymenoptera: Vespidae) reveal evolutionary signatures of social life.</title>
        <authorList>
            <person name="Catto M.A."/>
            <person name="Caine P.B."/>
            <person name="Orr S.E."/>
            <person name="Hunt B.G."/>
            <person name="Goodisman M.A.D."/>
        </authorList>
    </citation>
    <scope>NUCLEOTIDE SEQUENCE [LARGE SCALE GENOMIC DNA]</scope>
    <source>
        <strain evidence="1">232</strain>
        <tissue evidence="1">Head and thorax</tissue>
    </source>
</reference>
<proteinExistence type="predicted"/>
<gene>
    <name evidence="1" type="ORF">V1477_011591</name>
</gene>
<evidence type="ECO:0000313" key="1">
    <source>
        <dbReference type="EMBL" id="KAL2738232.1"/>
    </source>
</evidence>
<evidence type="ECO:0000313" key="2">
    <source>
        <dbReference type="Proteomes" id="UP001607303"/>
    </source>
</evidence>
<organism evidence="1 2">
    <name type="scientific">Vespula maculifrons</name>
    <name type="common">Eastern yellow jacket</name>
    <name type="synonym">Wasp</name>
    <dbReference type="NCBI Taxonomy" id="7453"/>
    <lineage>
        <taxon>Eukaryota</taxon>
        <taxon>Metazoa</taxon>
        <taxon>Ecdysozoa</taxon>
        <taxon>Arthropoda</taxon>
        <taxon>Hexapoda</taxon>
        <taxon>Insecta</taxon>
        <taxon>Pterygota</taxon>
        <taxon>Neoptera</taxon>
        <taxon>Endopterygota</taxon>
        <taxon>Hymenoptera</taxon>
        <taxon>Apocrita</taxon>
        <taxon>Aculeata</taxon>
        <taxon>Vespoidea</taxon>
        <taxon>Vespidae</taxon>
        <taxon>Vespinae</taxon>
        <taxon>Vespula</taxon>
    </lineage>
</organism>
<comment type="caution">
    <text evidence="1">The sequence shown here is derived from an EMBL/GenBank/DDBJ whole genome shotgun (WGS) entry which is preliminary data.</text>
</comment>
<dbReference type="AlphaFoldDB" id="A0ABD2BZM9"/>
<dbReference type="EMBL" id="JAYRBN010000063">
    <property type="protein sequence ID" value="KAL2738232.1"/>
    <property type="molecule type" value="Genomic_DNA"/>
</dbReference>
<accession>A0ABD2BZM9</accession>
<keyword evidence="2" id="KW-1185">Reference proteome</keyword>
<dbReference type="Proteomes" id="UP001607303">
    <property type="component" value="Unassembled WGS sequence"/>
</dbReference>